<feature type="compositionally biased region" description="Polar residues" evidence="1">
    <location>
        <begin position="616"/>
        <end position="633"/>
    </location>
</feature>
<feature type="compositionally biased region" description="Polar residues" evidence="1">
    <location>
        <begin position="883"/>
        <end position="894"/>
    </location>
</feature>
<gene>
    <name evidence="2" type="ORF">IL334_006180</name>
</gene>
<feature type="compositionally biased region" description="Acidic residues" evidence="1">
    <location>
        <begin position="288"/>
        <end position="308"/>
    </location>
</feature>
<dbReference type="Gene3D" id="1.10.20.10">
    <property type="entry name" value="Histone, subunit A"/>
    <property type="match status" value="1"/>
</dbReference>
<feature type="compositionally biased region" description="Basic and acidic residues" evidence="1">
    <location>
        <begin position="561"/>
        <end position="595"/>
    </location>
</feature>
<feature type="region of interest" description="Disordered" evidence="1">
    <location>
        <begin position="698"/>
        <end position="758"/>
    </location>
</feature>
<feature type="compositionally biased region" description="Polar residues" evidence="1">
    <location>
        <begin position="13"/>
        <end position="25"/>
    </location>
</feature>
<evidence type="ECO:0000256" key="1">
    <source>
        <dbReference type="SAM" id="MobiDB-lite"/>
    </source>
</evidence>
<feature type="compositionally biased region" description="Low complexity" evidence="1">
    <location>
        <begin position="942"/>
        <end position="957"/>
    </location>
</feature>
<dbReference type="EMBL" id="CP141888">
    <property type="protein sequence ID" value="WRT69196.1"/>
    <property type="molecule type" value="Genomic_DNA"/>
</dbReference>
<feature type="compositionally biased region" description="Low complexity" evidence="1">
    <location>
        <begin position="1008"/>
        <end position="1020"/>
    </location>
</feature>
<dbReference type="InterPro" id="IPR009072">
    <property type="entry name" value="Histone-fold"/>
</dbReference>
<feature type="compositionally biased region" description="Acidic residues" evidence="1">
    <location>
        <begin position="596"/>
        <end position="606"/>
    </location>
</feature>
<feature type="compositionally biased region" description="Basic and acidic residues" evidence="1">
    <location>
        <begin position="258"/>
        <end position="280"/>
    </location>
</feature>
<feature type="compositionally biased region" description="Acidic residues" evidence="1">
    <location>
        <begin position="180"/>
        <end position="193"/>
    </location>
</feature>
<evidence type="ECO:0000313" key="2">
    <source>
        <dbReference type="EMBL" id="WRT69196.1"/>
    </source>
</evidence>
<dbReference type="Pfam" id="PF10384">
    <property type="entry name" value="Scm3"/>
    <property type="match status" value="1"/>
</dbReference>
<feature type="region of interest" description="Disordered" evidence="1">
    <location>
        <begin position="169"/>
        <end position="535"/>
    </location>
</feature>
<feature type="compositionally biased region" description="Basic and acidic residues" evidence="1">
    <location>
        <begin position="515"/>
        <end position="526"/>
    </location>
</feature>
<evidence type="ECO:0000313" key="3">
    <source>
        <dbReference type="Proteomes" id="UP001329825"/>
    </source>
</evidence>
<sequence length="1372" mass="150192">MDLQASVAGPSRARSTFSEPSVNQNPSFYNPPSSSSRSSTPSHSAYGRHSTLTPGLHGRSSTPSIYGRSSTPSIYGGGRSSTPLDFHGRSSTPILYPNGARFRSSSVITSSQKSDEEFMRQRRESVNKLKSSWDLLNEKYGMINLEDDDEIDLRTGKIIKDRGRLRNIEKRDFGELSSNNEDEGEYDDDEDDGASSSILSGARYEVESDEDEMGLWDERSGLDPQILDPPLLLDEDDDANDAIDDQERRKSRAQPKPKMTEQDHDDLKEFLKMEAERNRLMNEVSLSDLDDVDDNNGEHQDEDGDESSPEPLDHEERERLISPRFRGTRILPASRLEDLFSSDVEKTESSEDELQVIGGDSDDDNDSIDESSAASDDETFRTDSVVTLPKPRRSKTIEVVIPIGPRQRRMSLPSTIVPQSSSIPQQSVKDALKRSATAPSLADLFNTPPRDDDLCSRSPSPAPSHSHGPAASMSPVDTRQYSVQTLSPSPPPRHSTIEQVSPASISPPHIASTAKGKERMAGERSTDIVQPHWGQPDSPYFIRLWRNRLGTVRSCKKCKKAGGERAEKAPWCKGRKSSDECRLDRGLKQTHAETDRSDEDEGEDDRENTRKRSKSKPPSNQNQDIDSHTSQTEIVMGTERASARTTTHNDHDNPGTGRIRRCPLCKEAGGERAQEADTCQGKVSYRRCYWYIVGSGSEMDSPAKRRASSIISRRSMSRRPDDVSDSDNTPIIMRPTRSGPRPRQILTMSGSEDEQSPALTTRLRRNITMEPEGLSMELPARPNDLDSQRYARGFKLGDKNCPRRCKLCNEAGGIRAERAWWCKGRSWTKFCSFLDDQNDSAISEVQLVKESNTIIPGPNSKTPETVIRSSSVSRTKRKRVVSNARTNSPTSSPVLQPIHDSAQSTNTAAYIPSPPATSSVEPYSPLPDPSSRNIRLTASGRSPSSFSTPPSSPPVFSIRPVHPTPSPSLSAVQTNDSPMAYKSTQTLARGTTLAFRPTPPPSLDGARSSSLLSDKVSSSLPRKSALRRPSSDSCPSSGSVKRARFSLVPRSPPREISSDPLDDHNDRFHEDESSMHDMSVDYSSPYHPDGSFSTSTSISPAFNRNRYAVNSSSPLRTEWSVRAADIGIKLGPEHTGSLPKGMIKALAPSLSTFNPTLGSSISVVKQFGLPTPPLGTGSMSTSTSTPTSKASGGGSGMVGAGLMLPPPVPLKRSTPAPMTSPSISTSTSATTPTPTPTNTTASTSAIAAVSTSYRKTRDRFTTPVQELASEPIKFTSQPAAYIRALVKSRSRSRSVSVVTSSISTNQGYMTPSTKRVLRAVNSTPRRKSRVERELARVARDLGDDAGLEWGLDEDTEDGGRMWREGSVVSFVA</sequence>
<feature type="compositionally biased region" description="Acidic residues" evidence="1">
    <location>
        <begin position="350"/>
        <end position="369"/>
    </location>
</feature>
<keyword evidence="3" id="KW-1185">Reference proteome</keyword>
<accession>A0ABZ1D5S9</accession>
<organism evidence="2 3">
    <name type="scientific">Kwoniella shivajii</name>
    <dbReference type="NCBI Taxonomy" id="564305"/>
    <lineage>
        <taxon>Eukaryota</taxon>
        <taxon>Fungi</taxon>
        <taxon>Dikarya</taxon>
        <taxon>Basidiomycota</taxon>
        <taxon>Agaricomycotina</taxon>
        <taxon>Tremellomycetes</taxon>
        <taxon>Tremellales</taxon>
        <taxon>Cryptococcaceae</taxon>
        <taxon>Kwoniella</taxon>
    </lineage>
</organism>
<name>A0ABZ1D5S9_9TREE</name>
<feature type="compositionally biased region" description="Low complexity" evidence="1">
    <location>
        <begin position="222"/>
        <end position="232"/>
    </location>
</feature>
<feature type="compositionally biased region" description="Polar residues" evidence="1">
    <location>
        <begin position="930"/>
        <end position="941"/>
    </location>
</feature>
<reference evidence="2 3" key="1">
    <citation type="submission" date="2024-01" db="EMBL/GenBank/DDBJ databases">
        <title>Comparative genomics of Cryptococcus and Kwoniella reveals pathogenesis evolution and contrasting modes of karyotype evolution via chromosome fusion or intercentromeric recombination.</title>
        <authorList>
            <person name="Coelho M.A."/>
            <person name="David-Palma M."/>
            <person name="Shea T."/>
            <person name="Bowers K."/>
            <person name="McGinley-Smith S."/>
            <person name="Mohammad A.W."/>
            <person name="Gnirke A."/>
            <person name="Yurkov A.M."/>
            <person name="Nowrousian M."/>
            <person name="Sun S."/>
            <person name="Cuomo C.A."/>
            <person name="Heitman J."/>
        </authorList>
    </citation>
    <scope>NUCLEOTIDE SEQUENCE [LARGE SCALE GENOMIC DNA]</scope>
    <source>
        <strain evidence="2">CBS 11374</strain>
    </source>
</reference>
<feature type="compositionally biased region" description="Low complexity" evidence="1">
    <location>
        <begin position="413"/>
        <end position="428"/>
    </location>
</feature>
<feature type="compositionally biased region" description="Polar residues" evidence="1">
    <location>
        <begin position="59"/>
        <end position="73"/>
    </location>
</feature>
<feature type="region of interest" description="Disordered" evidence="1">
    <location>
        <begin position="853"/>
        <end position="974"/>
    </location>
</feature>
<feature type="compositionally biased region" description="Basic and acidic residues" evidence="1">
    <location>
        <begin position="1052"/>
        <end position="1073"/>
    </location>
</feature>
<feature type="compositionally biased region" description="Basic and acidic residues" evidence="1">
    <location>
        <begin position="335"/>
        <end position="349"/>
    </location>
</feature>
<dbReference type="InterPro" id="IPR018465">
    <property type="entry name" value="Scm3/HJURP"/>
</dbReference>
<protein>
    <submittedName>
        <fullName evidence="2">Uncharacterized protein</fullName>
    </submittedName>
</protein>
<feature type="compositionally biased region" description="Polar residues" evidence="1">
    <location>
        <begin position="477"/>
        <end position="487"/>
    </location>
</feature>
<feature type="region of interest" description="Disordered" evidence="1">
    <location>
        <begin position="1"/>
        <end position="94"/>
    </location>
</feature>
<feature type="compositionally biased region" description="Low complexity" evidence="1">
    <location>
        <begin position="26"/>
        <end position="44"/>
    </location>
</feature>
<feature type="region of interest" description="Disordered" evidence="1">
    <location>
        <begin position="558"/>
        <end position="658"/>
    </location>
</feature>
<feature type="compositionally biased region" description="Low complexity" evidence="1">
    <location>
        <begin position="1213"/>
        <end position="1252"/>
    </location>
</feature>
<feature type="compositionally biased region" description="Polar residues" evidence="1">
    <location>
        <begin position="853"/>
        <end position="863"/>
    </location>
</feature>
<feature type="compositionally biased region" description="Acidic residues" evidence="1">
    <location>
        <begin position="233"/>
        <end position="244"/>
    </location>
</feature>
<proteinExistence type="predicted"/>
<feature type="compositionally biased region" description="Low complexity" evidence="1">
    <location>
        <begin position="1174"/>
        <end position="1190"/>
    </location>
</feature>
<dbReference type="Proteomes" id="UP001329825">
    <property type="component" value="Chromosome 8"/>
</dbReference>
<dbReference type="RefSeq" id="XP_062793935.1">
    <property type="nucleotide sequence ID" value="XM_062937884.1"/>
</dbReference>
<dbReference type="GeneID" id="87958310"/>
<feature type="compositionally biased region" description="Low complexity" evidence="1">
    <location>
        <begin position="456"/>
        <end position="475"/>
    </location>
</feature>
<feature type="compositionally biased region" description="Low complexity" evidence="1">
    <location>
        <begin position="501"/>
        <end position="512"/>
    </location>
</feature>
<feature type="region of interest" description="Disordered" evidence="1">
    <location>
        <begin position="988"/>
        <end position="1073"/>
    </location>
</feature>
<feature type="region of interest" description="Disordered" evidence="1">
    <location>
        <begin position="1174"/>
        <end position="1257"/>
    </location>
</feature>
<feature type="compositionally biased region" description="Basic and acidic residues" evidence="1">
    <location>
        <begin position="311"/>
        <end position="321"/>
    </location>
</feature>